<protein>
    <submittedName>
        <fullName evidence="3">Uncharacterized protein</fullName>
    </submittedName>
</protein>
<feature type="region of interest" description="Disordered" evidence="2">
    <location>
        <begin position="485"/>
        <end position="595"/>
    </location>
</feature>
<evidence type="ECO:0000256" key="1">
    <source>
        <dbReference type="SAM" id="Coils"/>
    </source>
</evidence>
<feature type="region of interest" description="Disordered" evidence="2">
    <location>
        <begin position="677"/>
        <end position="737"/>
    </location>
</feature>
<feature type="region of interest" description="Disordered" evidence="2">
    <location>
        <begin position="1373"/>
        <end position="1394"/>
    </location>
</feature>
<evidence type="ECO:0000313" key="3">
    <source>
        <dbReference type="EMBL" id="GLI62423.1"/>
    </source>
</evidence>
<feature type="compositionally biased region" description="Low complexity" evidence="2">
    <location>
        <begin position="1307"/>
        <end position="1331"/>
    </location>
</feature>
<feature type="coiled-coil region" evidence="1">
    <location>
        <begin position="917"/>
        <end position="944"/>
    </location>
</feature>
<feature type="region of interest" description="Disordered" evidence="2">
    <location>
        <begin position="308"/>
        <end position="350"/>
    </location>
</feature>
<dbReference type="EMBL" id="BSDZ01000013">
    <property type="protein sequence ID" value="GLI62423.1"/>
    <property type="molecule type" value="Genomic_DNA"/>
</dbReference>
<organism evidence="3 4">
    <name type="scientific">Volvox africanus</name>
    <dbReference type="NCBI Taxonomy" id="51714"/>
    <lineage>
        <taxon>Eukaryota</taxon>
        <taxon>Viridiplantae</taxon>
        <taxon>Chlorophyta</taxon>
        <taxon>core chlorophytes</taxon>
        <taxon>Chlorophyceae</taxon>
        <taxon>CS clade</taxon>
        <taxon>Chlamydomonadales</taxon>
        <taxon>Volvocaceae</taxon>
        <taxon>Volvox</taxon>
    </lineage>
</organism>
<feature type="region of interest" description="Disordered" evidence="2">
    <location>
        <begin position="188"/>
        <end position="220"/>
    </location>
</feature>
<evidence type="ECO:0000313" key="4">
    <source>
        <dbReference type="Proteomes" id="UP001165090"/>
    </source>
</evidence>
<feature type="region of interest" description="Disordered" evidence="2">
    <location>
        <begin position="766"/>
        <end position="787"/>
    </location>
</feature>
<feature type="non-terminal residue" evidence="3">
    <location>
        <position position="1394"/>
    </location>
</feature>
<sequence>MSPSARPFSASSARSNTAAADGSIGTFFMDRSGFLGLEGGSKLDRPVSETVNLLIDAAHQRHENRNVRHPATHAYTLFAQRAAEVSAINTSSNSSKCRNPSSGGGGGVVPSLSLDTSRSLGSYTGHSSTAVYAWGEGPLSSRGSKGPQVPLRGANGGEGHVPITAATSAAAPAKAAATVVVGSTRTVAAGSGTTGPAGRTGRIHREPSPLGRRSPAGRTVRQTFSPMSGLKPVVATGECRKGNVTPTSTTVVISGKAPQTAKVKAAAAKPSASVTMTAVNGKSKLGSAAAATAAAAAPSSPRSLLAGATANAHSAMARTSAPLSLSPRRQPPIGSNGQEGSGSPGHIDWGDTARAAVKGEVIVEESSYEDPRTVRRVKSAGNSNTAGDSGVTATVTVAATAGACRAAEEQSRSPRQFVRSEVVGRALSTWEGADLEVVCMYDSNFQSANRQGQHGVPMRVSSRTTIGPISYLYRWYCKRATKFRSPMTPEDLPDAPMLSPGESYRSVPAGSLNRGGGGGARSGSAKRNSRPNSGMAGGGAAAAADPPAWLRQATTRRNHSGPSIVSGEGPGVATGGCGEGSRGGVAAAVTSPADHERLTTATARSGSGRRLNPCLDPLISLSELVDLLEDMEIVPQLATRVDVTRIFNAAHQAFTSATGPAGSETITSTAVISSTPANSTAWGAPGGNAPRAAAESHHSNSKPPPAQGSAADSSTTGRHPASAAKPRPASAVTTASGKPLDAWSSISSGFSINSIMKTAAAAAAADSGGPRNAAGRPSSAPRVLSKPTAAAPAAPAAAAATGGVVGSGGSCNIIPRTQPHPEEVRFPAFKDILVRLAVAIACTEPPVAAGAGVTSAAGVNSAVAAPAPALMPAASSAYFSQELTFPNPVLTAAASAVGCSSRGWGRTMSTEDAVAAVRRLLERMKLYRNDIQVLKHRLDELARLANEHAVRARDNRFRYVAVRSVVEAAQDIGVSPGAAQLPPGARPGMSSRPLPPWSVLAASPAPSYLTAILTEEDQPDFPYQPAWREFGAVALDLGVLQPGELRRCRLLLYCRGPYTLSVRIDASDAPFCDVTHMGLQSVPPGLPFRVDVDVKVYDIGEVVGELRLLYTSAQDRRERKLVVPVYGMVCPVGAAAANDVRTWARCASERSVIAAKIAREHPAKASTSVVSTVVVPPRRGPSSPPSLSASLSYLGGYGNSSTSVLACKPCTNTRLGESPSAAAVAPPSPAASQTGARRHVSSSGGDGIGPGGGVASSTGGGSGGDKPPSRADSGRSSSGTGGSANGSGSGGGQGEAGGATAAGGGCEAEVAETGGIVTGPPLSPRGSSTRGSSRECYEGGLSAAVSACAVNPASDSGLRAVGVAVPAVGGFGGAKAEEEASGRDEAESAHVEVE</sequence>
<comment type="caution">
    <text evidence="3">The sequence shown here is derived from an EMBL/GenBank/DDBJ whole genome shotgun (WGS) entry which is preliminary data.</text>
</comment>
<accession>A0ABQ5RYU3</accession>
<keyword evidence="4" id="KW-1185">Reference proteome</keyword>
<gene>
    <name evidence="3" type="ORF">VaNZ11_005036</name>
</gene>
<feature type="compositionally biased region" description="Gly residues" evidence="2">
    <location>
        <begin position="568"/>
        <end position="583"/>
    </location>
</feature>
<dbReference type="Proteomes" id="UP001165090">
    <property type="component" value="Unassembled WGS sequence"/>
</dbReference>
<feature type="compositionally biased region" description="Gly residues" evidence="2">
    <location>
        <begin position="1279"/>
        <end position="1306"/>
    </location>
</feature>
<name>A0ABQ5RYU3_9CHLO</name>
<feature type="compositionally biased region" description="Low complexity" evidence="2">
    <location>
        <begin position="91"/>
        <end position="101"/>
    </location>
</feature>
<evidence type="ECO:0000256" key="2">
    <source>
        <dbReference type="SAM" id="MobiDB-lite"/>
    </source>
</evidence>
<feature type="region of interest" description="Disordered" evidence="2">
    <location>
        <begin position="1216"/>
        <end position="1336"/>
    </location>
</feature>
<feature type="region of interest" description="Disordered" evidence="2">
    <location>
        <begin position="89"/>
        <end position="113"/>
    </location>
</feature>
<reference evidence="3 4" key="1">
    <citation type="journal article" date="2023" name="IScience">
        <title>Expanded male sex-determining region conserved during the evolution of homothallism in the green alga Volvox.</title>
        <authorList>
            <person name="Yamamoto K."/>
            <person name="Matsuzaki R."/>
            <person name="Mahakham W."/>
            <person name="Heman W."/>
            <person name="Sekimoto H."/>
            <person name="Kawachi M."/>
            <person name="Minakuchi Y."/>
            <person name="Toyoda A."/>
            <person name="Nozaki H."/>
        </authorList>
    </citation>
    <scope>NUCLEOTIDE SEQUENCE [LARGE SCALE GENOMIC DNA]</scope>
    <source>
        <strain evidence="3 4">NIES-4468</strain>
    </source>
</reference>
<proteinExistence type="predicted"/>
<feature type="compositionally biased region" description="Basic and acidic residues" evidence="2">
    <location>
        <begin position="1375"/>
        <end position="1394"/>
    </location>
</feature>
<feature type="compositionally biased region" description="Low complexity" evidence="2">
    <location>
        <begin position="681"/>
        <end position="693"/>
    </location>
</feature>
<feature type="compositionally biased region" description="Low complexity" evidence="2">
    <location>
        <begin position="720"/>
        <end position="731"/>
    </location>
</feature>
<keyword evidence="1" id="KW-0175">Coiled coil</keyword>
<feature type="compositionally biased region" description="Gly residues" evidence="2">
    <location>
        <begin position="1244"/>
        <end position="1264"/>
    </location>
</feature>